<evidence type="ECO:0000313" key="3">
    <source>
        <dbReference type="Proteomes" id="UP000033980"/>
    </source>
</evidence>
<dbReference type="AlphaFoldDB" id="A0A0G1DAI3"/>
<dbReference type="Proteomes" id="UP000033980">
    <property type="component" value="Unassembled WGS sequence"/>
</dbReference>
<proteinExistence type="predicted"/>
<feature type="domain" description="Glucose/Sorbosone dehydrogenase" evidence="1">
    <location>
        <begin position="59"/>
        <end position="354"/>
    </location>
</feature>
<dbReference type="Pfam" id="PF07995">
    <property type="entry name" value="GSDH"/>
    <property type="match status" value="1"/>
</dbReference>
<evidence type="ECO:0000313" key="2">
    <source>
        <dbReference type="EMBL" id="KKS94915.1"/>
    </source>
</evidence>
<gene>
    <name evidence="2" type="ORF">UV68_C0001G0056</name>
</gene>
<dbReference type="PATRIC" id="fig|1618390.3.peg.56"/>
<dbReference type="EMBL" id="LCFK01000001">
    <property type="protein sequence ID" value="KKS94915.1"/>
    <property type="molecule type" value="Genomic_DNA"/>
</dbReference>
<dbReference type="InterPro" id="IPR011042">
    <property type="entry name" value="6-blade_b-propeller_TolB-like"/>
</dbReference>
<accession>A0A0G1DAI3</accession>
<sequence>MRKIFLFSIVVISSFVAYQYFYNDDRLLQPQISGSITSPTSPGQALEASQDPTIIADKLQIPWSMVFLPDTSILFTERPGRVRLISPAGKLQTAPVATIKDIKPIGEGGLLGITLHPDYKNNHFVYLYYTYSEVGNNTLNKVARYLYRDGNFSQDKIIISDIPGNSNHNGGRLKFGPDGYLYITTGDSQNPSLSQDKNSLAGKILRVTDIGEPAPGNPYNNSTYSYGHRNIQGLAWDDSGKLWATEHGPSTKDELNLVEMGKNYGWPNITGNQTQSGYVSPIINSGSATWAPSGLLFYNPYLYFTGLRGTALFRFDTNTKELKQFLKGQYGRLRDVILGSDGMLYITTSNMDGRSITHLDGDKIIRLNPSALK</sequence>
<comment type="caution">
    <text evidence="2">The sequence shown here is derived from an EMBL/GenBank/DDBJ whole genome shotgun (WGS) entry which is preliminary data.</text>
</comment>
<reference evidence="2 3" key="1">
    <citation type="journal article" date="2015" name="Nature">
        <title>rRNA introns, odd ribosomes, and small enigmatic genomes across a large radiation of phyla.</title>
        <authorList>
            <person name="Brown C.T."/>
            <person name="Hug L.A."/>
            <person name="Thomas B.C."/>
            <person name="Sharon I."/>
            <person name="Castelle C.J."/>
            <person name="Singh A."/>
            <person name="Wilkins M.J."/>
            <person name="Williams K.H."/>
            <person name="Banfield J.F."/>
        </authorList>
    </citation>
    <scope>NUCLEOTIDE SEQUENCE [LARGE SCALE GENOMIC DNA]</scope>
</reference>
<name>A0A0G1DAI3_9BACT</name>
<dbReference type="InterPro" id="IPR012938">
    <property type="entry name" value="Glc/Sorbosone_DH"/>
</dbReference>
<evidence type="ECO:0000259" key="1">
    <source>
        <dbReference type="Pfam" id="PF07995"/>
    </source>
</evidence>
<organism evidence="2 3">
    <name type="scientific">Candidatus Collierbacteria bacterium GW2011_GWC2_43_12</name>
    <dbReference type="NCBI Taxonomy" id="1618390"/>
    <lineage>
        <taxon>Bacteria</taxon>
        <taxon>Candidatus Collieribacteriota</taxon>
    </lineage>
</organism>
<dbReference type="PANTHER" id="PTHR19328:SF13">
    <property type="entry name" value="HIPL1 PROTEIN"/>
    <property type="match status" value="1"/>
</dbReference>
<protein>
    <submittedName>
        <fullName evidence="2">Quinoprotein glucose dehydrogenase</fullName>
    </submittedName>
</protein>
<dbReference type="PANTHER" id="PTHR19328">
    <property type="entry name" value="HEDGEHOG-INTERACTING PROTEIN"/>
    <property type="match status" value="1"/>
</dbReference>
<dbReference type="Gene3D" id="2.120.10.30">
    <property type="entry name" value="TolB, C-terminal domain"/>
    <property type="match status" value="1"/>
</dbReference>
<dbReference type="InterPro" id="IPR011041">
    <property type="entry name" value="Quinoprot_gluc/sorb_DH_b-prop"/>
</dbReference>
<dbReference type="SUPFAM" id="SSF50952">
    <property type="entry name" value="Soluble quinoprotein glucose dehydrogenase"/>
    <property type="match status" value="1"/>
</dbReference>